<dbReference type="InterPro" id="IPR015590">
    <property type="entry name" value="Aldehyde_DH_dom"/>
</dbReference>
<comment type="subunit">
    <text evidence="2">Homotetramer.</text>
</comment>
<dbReference type="InterPro" id="IPR016161">
    <property type="entry name" value="Ald_DH/histidinol_DH"/>
</dbReference>
<keyword evidence="3 5" id="KW-0560">Oxidoreductase</keyword>
<comment type="similarity">
    <text evidence="1 5">Belongs to the aldehyde dehydrogenase family.</text>
</comment>
<proteinExistence type="inferred from homology"/>
<sequence>MPDQRLNYISGEWCESHTGETFETTDPAIPGDVVATYPESDAEDTERAINAAREASGEWGTTPGPERGRILARTGSLLKERKDELTELLVREEGKTRSEAGGEVQRAVDIFRYYGSKASDIGGTIKSPSARDTKLYTKTEPLGVAGLITPWNYPIAIPAWKIAPALAAGNAVVIKPATLAPGVVHEMASALEEAGLPDGVINVVTGPGSEVGETIAGHEAVDAVSFTGSTAVGNTVYDTATEDGKRVQLEMGGKNPTVVSDTADVDKAARIVASGAFGVTGQACTATSRAIVHEDVYDEFVDAVVDRAAAIEHGHGLDDPSMGPHVNESELESTLEYVDIARDEGATLEYGGSTLDREGYFVEPAVFSGVDSEMRIAQEEVFGPVLAVLPVGDFDEALAVANDVDYGLSASVVTDDHTEANRFAEEIEAGVVKINEKTTGVELHVPFGGVKDSSSETYREQGDAGLDFYSISKTVYDNY</sequence>
<dbReference type="SUPFAM" id="SSF53720">
    <property type="entry name" value="ALDH-like"/>
    <property type="match status" value="1"/>
</dbReference>
<name>A0A482XX51_9EURY</name>
<evidence type="ECO:0000256" key="4">
    <source>
        <dbReference type="PROSITE-ProRule" id="PRU10007"/>
    </source>
</evidence>
<dbReference type="GO" id="GO:0016620">
    <property type="term" value="F:oxidoreductase activity, acting on the aldehyde or oxo group of donors, NAD or NADP as acceptor"/>
    <property type="evidence" value="ECO:0007669"/>
    <property type="project" value="InterPro"/>
</dbReference>
<evidence type="ECO:0000256" key="2">
    <source>
        <dbReference type="ARBA" id="ARBA00011881"/>
    </source>
</evidence>
<dbReference type="FunFam" id="3.40.605.10:FF:000007">
    <property type="entry name" value="NAD/NADP-dependent betaine aldehyde dehydrogenase"/>
    <property type="match status" value="1"/>
</dbReference>
<dbReference type="STRING" id="222984.GCA_000731985_02337"/>
<reference evidence="7 8" key="1">
    <citation type="submission" date="2019-02" db="EMBL/GenBank/DDBJ databases">
        <title>Genome analysis provides insights into bioremediation potentialities and Haloocin production by Natrinema altunense strain 4.1R isolated from Chott Douz in Tunisian desert.</title>
        <authorList>
            <person name="Najjari A."/>
            <person name="Youssef N."/>
            <person name="Ben Dhia O."/>
            <person name="Ferjani R."/>
            <person name="El Hidri D."/>
            <person name="Ouzari H.I."/>
            <person name="Cherif A."/>
        </authorList>
    </citation>
    <scope>NUCLEOTIDE SEQUENCE [LARGE SCALE GENOMIC DNA]</scope>
    <source>
        <strain evidence="7 8">4.1R</strain>
    </source>
</reference>
<comment type="caution">
    <text evidence="7">The sequence shown here is derived from an EMBL/GenBank/DDBJ whole genome shotgun (WGS) entry which is preliminary data.</text>
</comment>
<evidence type="ECO:0000256" key="3">
    <source>
        <dbReference type="ARBA" id="ARBA00023002"/>
    </source>
</evidence>
<dbReference type="PROSITE" id="PS00687">
    <property type="entry name" value="ALDEHYDE_DEHYDR_GLU"/>
    <property type="match status" value="1"/>
</dbReference>
<dbReference type="RefSeq" id="WP_130170643.1">
    <property type="nucleotide sequence ID" value="NZ_SHMR01000004.1"/>
</dbReference>
<dbReference type="Gene3D" id="3.40.605.10">
    <property type="entry name" value="Aldehyde Dehydrogenase, Chain A, domain 1"/>
    <property type="match status" value="1"/>
</dbReference>
<dbReference type="InterPro" id="IPR029510">
    <property type="entry name" value="Ald_DH_CS_GLU"/>
</dbReference>
<dbReference type="InterPro" id="IPR016163">
    <property type="entry name" value="Ald_DH_C"/>
</dbReference>
<dbReference type="InterPro" id="IPR016162">
    <property type="entry name" value="Ald_DH_N"/>
</dbReference>
<protein>
    <submittedName>
        <fullName evidence="7">Aldehyde dehydrogenase family protein</fullName>
    </submittedName>
</protein>
<feature type="domain" description="Aldehyde dehydrogenase" evidence="6">
    <location>
        <begin position="13"/>
        <end position="475"/>
    </location>
</feature>
<dbReference type="OrthoDB" id="6342at2157"/>
<feature type="active site" evidence="4">
    <location>
        <position position="250"/>
    </location>
</feature>
<organism evidence="7 8">
    <name type="scientific">Natrinema altunense</name>
    <dbReference type="NCBI Taxonomy" id="222984"/>
    <lineage>
        <taxon>Archaea</taxon>
        <taxon>Methanobacteriati</taxon>
        <taxon>Methanobacteriota</taxon>
        <taxon>Stenosarchaea group</taxon>
        <taxon>Halobacteria</taxon>
        <taxon>Halobacteriales</taxon>
        <taxon>Natrialbaceae</taxon>
        <taxon>Natrinema</taxon>
    </lineage>
</organism>
<dbReference type="Pfam" id="PF00171">
    <property type="entry name" value="Aldedh"/>
    <property type="match status" value="1"/>
</dbReference>
<accession>A0A482XX51</accession>
<evidence type="ECO:0000313" key="8">
    <source>
        <dbReference type="Proteomes" id="UP000292704"/>
    </source>
</evidence>
<dbReference type="PANTHER" id="PTHR11699">
    <property type="entry name" value="ALDEHYDE DEHYDROGENASE-RELATED"/>
    <property type="match status" value="1"/>
</dbReference>
<dbReference type="Proteomes" id="UP000292704">
    <property type="component" value="Unassembled WGS sequence"/>
</dbReference>
<dbReference type="Gene3D" id="3.40.309.10">
    <property type="entry name" value="Aldehyde Dehydrogenase, Chain A, domain 2"/>
    <property type="match status" value="1"/>
</dbReference>
<dbReference type="AlphaFoldDB" id="A0A482XX51"/>
<gene>
    <name evidence="7" type="ORF">ELS17_10450</name>
</gene>
<evidence type="ECO:0000256" key="5">
    <source>
        <dbReference type="RuleBase" id="RU003345"/>
    </source>
</evidence>
<evidence type="ECO:0000259" key="6">
    <source>
        <dbReference type="Pfam" id="PF00171"/>
    </source>
</evidence>
<dbReference type="FunFam" id="3.40.309.10:FF:000009">
    <property type="entry name" value="Aldehyde dehydrogenase A"/>
    <property type="match status" value="1"/>
</dbReference>
<evidence type="ECO:0000256" key="1">
    <source>
        <dbReference type="ARBA" id="ARBA00009986"/>
    </source>
</evidence>
<dbReference type="EMBL" id="SHMR01000004">
    <property type="protein sequence ID" value="RZH67732.1"/>
    <property type="molecule type" value="Genomic_DNA"/>
</dbReference>
<evidence type="ECO:0000313" key="7">
    <source>
        <dbReference type="EMBL" id="RZH67732.1"/>
    </source>
</evidence>